<dbReference type="InterPro" id="IPR040841">
    <property type="entry name" value="Luciferase_dom"/>
</dbReference>
<dbReference type="Proteomes" id="UP000799777">
    <property type="component" value="Unassembled WGS sequence"/>
</dbReference>
<dbReference type="Pfam" id="PF17648">
    <property type="entry name" value="Luciferase"/>
    <property type="match status" value="1"/>
</dbReference>
<evidence type="ECO:0000313" key="2">
    <source>
        <dbReference type="EMBL" id="KAF2036440.1"/>
    </source>
</evidence>
<feature type="domain" description="Luciferase" evidence="1">
    <location>
        <begin position="160"/>
        <end position="224"/>
    </location>
</feature>
<dbReference type="AlphaFoldDB" id="A0A9P4HMW4"/>
<gene>
    <name evidence="2" type="ORF">EK21DRAFT_51793</name>
</gene>
<protein>
    <recommendedName>
        <fullName evidence="1">Luciferase domain-containing protein</fullName>
    </recommendedName>
</protein>
<evidence type="ECO:0000259" key="1">
    <source>
        <dbReference type="Pfam" id="PF17648"/>
    </source>
</evidence>
<comment type="caution">
    <text evidence="2">The sequence shown here is derived from an EMBL/GenBank/DDBJ whole genome shotgun (WGS) entry which is preliminary data.</text>
</comment>
<reference evidence="2" key="1">
    <citation type="journal article" date="2020" name="Stud. Mycol.">
        <title>101 Dothideomycetes genomes: a test case for predicting lifestyles and emergence of pathogens.</title>
        <authorList>
            <person name="Haridas S."/>
            <person name="Albert R."/>
            <person name="Binder M."/>
            <person name="Bloem J."/>
            <person name="Labutti K."/>
            <person name="Salamov A."/>
            <person name="Andreopoulos B."/>
            <person name="Baker S."/>
            <person name="Barry K."/>
            <person name="Bills G."/>
            <person name="Bluhm B."/>
            <person name="Cannon C."/>
            <person name="Castanera R."/>
            <person name="Culley D."/>
            <person name="Daum C."/>
            <person name="Ezra D."/>
            <person name="Gonzalez J."/>
            <person name="Henrissat B."/>
            <person name="Kuo A."/>
            <person name="Liang C."/>
            <person name="Lipzen A."/>
            <person name="Lutzoni F."/>
            <person name="Magnuson J."/>
            <person name="Mondo S."/>
            <person name="Nolan M."/>
            <person name="Ohm R."/>
            <person name="Pangilinan J."/>
            <person name="Park H.-J."/>
            <person name="Ramirez L."/>
            <person name="Alfaro M."/>
            <person name="Sun H."/>
            <person name="Tritt A."/>
            <person name="Yoshinaga Y."/>
            <person name="Zwiers L.-H."/>
            <person name="Turgeon B."/>
            <person name="Goodwin S."/>
            <person name="Spatafora J."/>
            <person name="Crous P."/>
            <person name="Grigoriev I."/>
        </authorList>
    </citation>
    <scope>NUCLEOTIDE SEQUENCE</scope>
    <source>
        <strain evidence="2">CBS 110217</strain>
    </source>
</reference>
<dbReference type="PANTHER" id="PTHR38695:SF1">
    <property type="entry name" value="AMINO ACID PERMEASE_ SLC12A DOMAIN-CONTAINING PROTEIN"/>
    <property type="match status" value="1"/>
</dbReference>
<proteinExistence type="predicted"/>
<dbReference type="InterPro" id="IPR048273">
    <property type="entry name" value="Luciferase"/>
</dbReference>
<accession>A0A9P4HMW4</accession>
<dbReference type="PANTHER" id="PTHR38695">
    <property type="entry name" value="AMINO ACID PERMEASE_ SLC12A DOMAIN-CONTAINING PROTEIN"/>
    <property type="match status" value="1"/>
</dbReference>
<keyword evidence="3" id="KW-1185">Reference proteome</keyword>
<dbReference type="OrthoDB" id="5358398at2759"/>
<evidence type="ECO:0000313" key="3">
    <source>
        <dbReference type="Proteomes" id="UP000799777"/>
    </source>
</evidence>
<organism evidence="2 3">
    <name type="scientific">Setomelanomma holmii</name>
    <dbReference type="NCBI Taxonomy" id="210430"/>
    <lineage>
        <taxon>Eukaryota</taxon>
        <taxon>Fungi</taxon>
        <taxon>Dikarya</taxon>
        <taxon>Ascomycota</taxon>
        <taxon>Pezizomycotina</taxon>
        <taxon>Dothideomycetes</taxon>
        <taxon>Pleosporomycetidae</taxon>
        <taxon>Pleosporales</taxon>
        <taxon>Pleosporineae</taxon>
        <taxon>Phaeosphaeriaceae</taxon>
        <taxon>Setomelanomma</taxon>
    </lineage>
</organism>
<name>A0A9P4HMW4_9PLEO</name>
<dbReference type="EMBL" id="ML978154">
    <property type="protein sequence ID" value="KAF2036440.1"/>
    <property type="molecule type" value="Genomic_DNA"/>
</dbReference>
<sequence>MATISQYILTGLAAAGIAFYYDFKSWQSFGTGGTPPTLQGYLKIRRWGLYLLYKRQNLLDSTPIPDVGTSYIKPQKVPDRAGKRPTLTRWTLPQRQFPENITPAASATLHSLMQEFASTAPYSSYIETRPSKTEGGTGPAIYVKPDVKTINPNAHRIFYEVAHVHPAENSLHVYVSPQDAKLVMNRGWGQRFPVTWLAPPSWIMVYAPRNEEEVEVVREIVRAAVCFAVGDVVEAK</sequence>